<evidence type="ECO:0000313" key="3">
    <source>
        <dbReference type="Proteomes" id="UP000076722"/>
    </source>
</evidence>
<dbReference type="Proteomes" id="UP000076722">
    <property type="component" value="Unassembled WGS sequence"/>
</dbReference>
<feature type="compositionally biased region" description="Pro residues" evidence="1">
    <location>
        <begin position="388"/>
        <end position="399"/>
    </location>
</feature>
<evidence type="ECO:0000256" key="1">
    <source>
        <dbReference type="SAM" id="MobiDB-lite"/>
    </source>
</evidence>
<feature type="compositionally biased region" description="Basic and acidic residues" evidence="1">
    <location>
        <begin position="445"/>
        <end position="457"/>
    </location>
</feature>
<reference evidence="2 3" key="1">
    <citation type="journal article" date="2016" name="Mol. Biol. Evol.">
        <title>Comparative Genomics of Early-Diverging Mushroom-Forming Fungi Provides Insights into the Origins of Lignocellulose Decay Capabilities.</title>
        <authorList>
            <person name="Nagy L.G."/>
            <person name="Riley R."/>
            <person name="Tritt A."/>
            <person name="Adam C."/>
            <person name="Daum C."/>
            <person name="Floudas D."/>
            <person name="Sun H."/>
            <person name="Yadav J.S."/>
            <person name="Pangilinan J."/>
            <person name="Larsson K.H."/>
            <person name="Matsuura K."/>
            <person name="Barry K."/>
            <person name="Labutti K."/>
            <person name="Kuo R."/>
            <person name="Ohm R.A."/>
            <person name="Bhattacharya S.S."/>
            <person name="Shirouzu T."/>
            <person name="Yoshinaga Y."/>
            <person name="Martin F.M."/>
            <person name="Grigoriev I.V."/>
            <person name="Hibbett D.S."/>
        </authorList>
    </citation>
    <scope>NUCLEOTIDE SEQUENCE [LARGE SCALE GENOMIC DNA]</scope>
    <source>
        <strain evidence="2 3">HHB9708</strain>
    </source>
</reference>
<evidence type="ECO:0000313" key="2">
    <source>
        <dbReference type="EMBL" id="KZS95769.1"/>
    </source>
</evidence>
<feature type="compositionally biased region" description="Polar residues" evidence="1">
    <location>
        <begin position="500"/>
        <end position="517"/>
    </location>
</feature>
<dbReference type="EMBL" id="KV419400">
    <property type="protein sequence ID" value="KZS95769.1"/>
    <property type="molecule type" value="Genomic_DNA"/>
</dbReference>
<gene>
    <name evidence="2" type="ORF">SISNIDRAFT_464104</name>
</gene>
<keyword evidence="3" id="KW-1185">Reference proteome</keyword>
<feature type="compositionally biased region" description="Pro residues" evidence="1">
    <location>
        <begin position="368"/>
        <end position="377"/>
    </location>
</feature>
<feature type="compositionally biased region" description="Low complexity" evidence="1">
    <location>
        <begin position="378"/>
        <end position="387"/>
    </location>
</feature>
<feature type="compositionally biased region" description="Basic and acidic residues" evidence="1">
    <location>
        <begin position="471"/>
        <end position="490"/>
    </location>
</feature>
<protein>
    <submittedName>
        <fullName evidence="2">Uncharacterized protein</fullName>
    </submittedName>
</protein>
<name>A0A164XA13_9AGAM</name>
<accession>A0A164XA13</accession>
<proteinExistence type="predicted"/>
<feature type="region of interest" description="Disordered" evidence="1">
    <location>
        <begin position="349"/>
        <end position="517"/>
    </location>
</feature>
<organism evidence="2 3">
    <name type="scientific">Sistotremastrum niveocremeum HHB9708</name>
    <dbReference type="NCBI Taxonomy" id="1314777"/>
    <lineage>
        <taxon>Eukaryota</taxon>
        <taxon>Fungi</taxon>
        <taxon>Dikarya</taxon>
        <taxon>Basidiomycota</taxon>
        <taxon>Agaricomycotina</taxon>
        <taxon>Agaricomycetes</taxon>
        <taxon>Sistotremastrales</taxon>
        <taxon>Sistotremastraceae</taxon>
        <taxon>Sertulicium</taxon>
        <taxon>Sertulicium niveocremeum</taxon>
    </lineage>
</organism>
<feature type="compositionally biased region" description="Polar residues" evidence="1">
    <location>
        <begin position="351"/>
        <end position="365"/>
    </location>
</feature>
<feature type="compositionally biased region" description="Polar residues" evidence="1">
    <location>
        <begin position="415"/>
        <end position="428"/>
    </location>
</feature>
<sequence length="517" mass="56579">MPSASSSSSCSKVQSPPPAFPWKEVSFFIIQNGTAHLVPEFLTWIGSPFVPVSDRQSSLETIQQSLIRHASSSLQSLPQEAIKAYEHIMGVHGAHLRDTIVLDRDWQFRGPDLKAVSLKGEMVREMVTCISLSGKNAVRVFRSKYLPVLRRLTHGKRAIALLAAADSTIEWMGRIRQDSAGVSDLTDDLISMGLAHDTISKGQLFFGSSTSMSFLLSRCHEAGLKDPANRIVQAFLLESSVMQTAEGLLVFFLPAFQRLRDLKVPLAWGPIRYLWGYAVLHFTSEAFWEERLDTNDLPADFLPAPKLIKDTNRSLLRQFFILMPLEERMQALGPESERIEALMKGVWDEGSSGSVDTTVQSVNNSPGPTNPPPPPAQPRTARPAVTANPPPSSRPPPPTATTQATTRHVNPIGATPSSSKLTPTTNAGRTHPSKAESSRVATARVEAENQRGKRKRDDDEEEARTGGPSGESDKRTRITRVPTKDLRDKATAYLEKAGNGASTSVLGGSSRMNARQS</sequence>
<dbReference type="AlphaFoldDB" id="A0A164XA13"/>